<reference evidence="2" key="1">
    <citation type="submission" date="2023-06" db="EMBL/GenBank/DDBJ databases">
        <title>Male Hemibagrus guttatus genome.</title>
        <authorList>
            <person name="Bian C."/>
        </authorList>
    </citation>
    <scope>NUCLEOTIDE SEQUENCE</scope>
    <source>
        <strain evidence="2">Male_cb2023</strain>
        <tissue evidence="2">Muscle</tissue>
    </source>
</reference>
<evidence type="ECO:0000313" key="3">
    <source>
        <dbReference type="Proteomes" id="UP001274896"/>
    </source>
</evidence>
<dbReference type="Proteomes" id="UP001274896">
    <property type="component" value="Unassembled WGS sequence"/>
</dbReference>
<protein>
    <submittedName>
        <fullName evidence="2">Uncharacterized protein</fullName>
    </submittedName>
</protein>
<proteinExistence type="predicted"/>
<comment type="caution">
    <text evidence="2">The sequence shown here is derived from an EMBL/GenBank/DDBJ whole genome shotgun (WGS) entry which is preliminary data.</text>
</comment>
<dbReference type="EMBL" id="JAUCMX010000016">
    <property type="protein sequence ID" value="KAK3520856.1"/>
    <property type="molecule type" value="Genomic_DNA"/>
</dbReference>
<feature type="region of interest" description="Disordered" evidence="1">
    <location>
        <begin position="119"/>
        <end position="138"/>
    </location>
</feature>
<gene>
    <name evidence="2" type="ORF">QTP70_034431</name>
</gene>
<sequence length="248" mass="28010">MERLIHQDQTYCVPDRSIFDNVYLIRDILDVSRLLGLKTGLIFLDQEKRVLTGLSMNICGRAREGQTEQVEAAGPEDVLQGGERWLSTTSPRRPPWHKLACVGAFSTCRKRKEGRGWASYLAEPQPSDSSSSRDSSLDPRGPIHWLLEEPLVYGGRLDISGVTVPRTVQNTRLLGHCDAPGARERRGVRLVKRGEDLAARMGLRSRRVVNQLLHRWRSALTSEERFSADGLSTYRDWSCRGRETFPPG</sequence>
<keyword evidence="3" id="KW-1185">Reference proteome</keyword>
<evidence type="ECO:0000313" key="2">
    <source>
        <dbReference type="EMBL" id="KAK3520856.1"/>
    </source>
</evidence>
<dbReference type="AlphaFoldDB" id="A0AAE0QIS2"/>
<organism evidence="2 3">
    <name type="scientific">Hemibagrus guttatus</name>
    <dbReference type="NCBI Taxonomy" id="175788"/>
    <lineage>
        <taxon>Eukaryota</taxon>
        <taxon>Metazoa</taxon>
        <taxon>Chordata</taxon>
        <taxon>Craniata</taxon>
        <taxon>Vertebrata</taxon>
        <taxon>Euteleostomi</taxon>
        <taxon>Actinopterygii</taxon>
        <taxon>Neopterygii</taxon>
        <taxon>Teleostei</taxon>
        <taxon>Ostariophysi</taxon>
        <taxon>Siluriformes</taxon>
        <taxon>Bagridae</taxon>
        <taxon>Hemibagrus</taxon>
    </lineage>
</organism>
<accession>A0AAE0QIS2</accession>
<name>A0AAE0QIS2_9TELE</name>
<evidence type="ECO:0000256" key="1">
    <source>
        <dbReference type="SAM" id="MobiDB-lite"/>
    </source>
</evidence>